<dbReference type="SUPFAM" id="SSF52091">
    <property type="entry name" value="SpoIIaa-like"/>
    <property type="match status" value="1"/>
</dbReference>
<protein>
    <recommendedName>
        <fullName evidence="1">MlaB-like STAS domain-containing protein</fullName>
    </recommendedName>
</protein>
<dbReference type="Pfam" id="PF13466">
    <property type="entry name" value="STAS_2"/>
    <property type="match status" value="1"/>
</dbReference>
<dbReference type="EMBL" id="BAAAQX010000022">
    <property type="protein sequence ID" value="GAA2211668.1"/>
    <property type="molecule type" value="Genomic_DNA"/>
</dbReference>
<dbReference type="Proteomes" id="UP001499843">
    <property type="component" value="Unassembled WGS sequence"/>
</dbReference>
<organism evidence="2 3">
    <name type="scientific">Nonomuraea monospora</name>
    <dbReference type="NCBI Taxonomy" id="568818"/>
    <lineage>
        <taxon>Bacteria</taxon>
        <taxon>Bacillati</taxon>
        <taxon>Actinomycetota</taxon>
        <taxon>Actinomycetes</taxon>
        <taxon>Streptosporangiales</taxon>
        <taxon>Streptosporangiaceae</taxon>
        <taxon>Nonomuraea</taxon>
    </lineage>
</organism>
<evidence type="ECO:0000313" key="3">
    <source>
        <dbReference type="Proteomes" id="UP001499843"/>
    </source>
</evidence>
<dbReference type="Gene3D" id="3.30.750.24">
    <property type="entry name" value="STAS domain"/>
    <property type="match status" value="1"/>
</dbReference>
<dbReference type="InterPro" id="IPR058548">
    <property type="entry name" value="MlaB-like_STAS"/>
</dbReference>
<dbReference type="InterPro" id="IPR036513">
    <property type="entry name" value="STAS_dom_sf"/>
</dbReference>
<name>A0ABN3CQJ1_9ACTN</name>
<gene>
    <name evidence="2" type="ORF">GCM10009850_071280</name>
</gene>
<proteinExistence type="predicted"/>
<accession>A0ABN3CQJ1</accession>
<comment type="caution">
    <text evidence="2">The sequence shown here is derived from an EMBL/GenBank/DDBJ whole genome shotgun (WGS) entry which is preliminary data.</text>
</comment>
<evidence type="ECO:0000313" key="2">
    <source>
        <dbReference type="EMBL" id="GAA2211668.1"/>
    </source>
</evidence>
<reference evidence="2 3" key="1">
    <citation type="journal article" date="2019" name="Int. J. Syst. Evol. Microbiol.">
        <title>The Global Catalogue of Microorganisms (GCM) 10K type strain sequencing project: providing services to taxonomists for standard genome sequencing and annotation.</title>
        <authorList>
            <consortium name="The Broad Institute Genomics Platform"/>
            <consortium name="The Broad Institute Genome Sequencing Center for Infectious Disease"/>
            <person name="Wu L."/>
            <person name="Ma J."/>
        </authorList>
    </citation>
    <scope>NUCLEOTIDE SEQUENCE [LARGE SCALE GENOMIC DNA]</scope>
    <source>
        <strain evidence="2 3">JCM 16114</strain>
    </source>
</reference>
<feature type="domain" description="MlaB-like STAS" evidence="1">
    <location>
        <begin position="16"/>
        <end position="88"/>
    </location>
</feature>
<keyword evidence="3" id="KW-1185">Reference proteome</keyword>
<evidence type="ECO:0000259" key="1">
    <source>
        <dbReference type="Pfam" id="PF13466"/>
    </source>
</evidence>
<sequence>MAYMSNLLTHDRWAVVRVTGTADDRRMPALRAQLDEAVDGHPRVAVDLSGCRLTGTRWMSVLLEAGRRAHDRGHLFAVVSPRPHAARLCLPVLARGGRLLLCEHTEQLPKLEHAGRY</sequence>